<dbReference type="InterPro" id="IPR039537">
    <property type="entry name" value="Retrotran_Ty1/copia-like"/>
</dbReference>
<feature type="compositionally biased region" description="Acidic residues" evidence="1">
    <location>
        <begin position="15"/>
        <end position="26"/>
    </location>
</feature>
<dbReference type="InterPro" id="IPR036397">
    <property type="entry name" value="RNaseH_sf"/>
</dbReference>
<dbReference type="GO" id="GO:0015074">
    <property type="term" value="P:DNA integration"/>
    <property type="evidence" value="ECO:0007669"/>
    <property type="project" value="InterPro"/>
</dbReference>
<evidence type="ECO:0000256" key="1">
    <source>
        <dbReference type="SAM" id="MobiDB-lite"/>
    </source>
</evidence>
<dbReference type="OrthoDB" id="1932348at2759"/>
<feature type="compositionally biased region" description="Basic residues" evidence="1">
    <location>
        <begin position="1"/>
        <end position="10"/>
    </location>
</feature>
<evidence type="ECO:0000313" key="3">
    <source>
        <dbReference type="EMBL" id="RDX89685.1"/>
    </source>
</evidence>
<proteinExistence type="predicted"/>
<dbReference type="InterPro" id="IPR001584">
    <property type="entry name" value="Integrase_cat-core"/>
</dbReference>
<comment type="caution">
    <text evidence="3">The sequence shown here is derived from an EMBL/GenBank/DDBJ whole genome shotgun (WGS) entry which is preliminary data.</text>
</comment>
<sequence length="216" mass="25618">MLHPKKKKSLRTTWEDLDNNSSLEDDEKAKHMSHEPENSKDVEARCILVRRFKSQFCDSRHDNLYRIDIEDLSNQKRFLGKPIFFVMHVRKENKSKVLLYKKIPTRTLSLEGKKYGFVIIDDYSRFIWVYFLSHKHESHEVFEIFYKRVQNEKGICIFVIRSDHGKGFGNFEFKILCEKNEATMKNRALVGKVDDDFFIITTYVLAITTGCKDLCF</sequence>
<dbReference type="PANTHER" id="PTHR42648:SF21">
    <property type="entry name" value="CYSTEINE-RICH RLK (RECEPTOR-LIKE PROTEIN KINASE) 8"/>
    <property type="match status" value="1"/>
</dbReference>
<feature type="compositionally biased region" description="Basic and acidic residues" evidence="1">
    <location>
        <begin position="27"/>
        <end position="37"/>
    </location>
</feature>
<dbReference type="GO" id="GO:0003676">
    <property type="term" value="F:nucleic acid binding"/>
    <property type="evidence" value="ECO:0007669"/>
    <property type="project" value="InterPro"/>
</dbReference>
<dbReference type="EMBL" id="QJKJ01005605">
    <property type="protein sequence ID" value="RDX89685.1"/>
    <property type="molecule type" value="Genomic_DNA"/>
</dbReference>
<feature type="region of interest" description="Disordered" evidence="1">
    <location>
        <begin position="1"/>
        <end position="37"/>
    </location>
</feature>
<dbReference type="AlphaFoldDB" id="A0A371GGJ2"/>
<dbReference type="Proteomes" id="UP000257109">
    <property type="component" value="Unassembled WGS sequence"/>
</dbReference>
<feature type="domain" description="Integrase catalytic" evidence="2">
    <location>
        <begin position="111"/>
        <end position="183"/>
    </location>
</feature>
<evidence type="ECO:0000259" key="2">
    <source>
        <dbReference type="Pfam" id="PF00665"/>
    </source>
</evidence>
<dbReference type="SUPFAM" id="SSF53098">
    <property type="entry name" value="Ribonuclease H-like"/>
    <property type="match status" value="1"/>
</dbReference>
<reference evidence="3" key="1">
    <citation type="submission" date="2018-05" db="EMBL/GenBank/DDBJ databases">
        <title>Draft genome of Mucuna pruriens seed.</title>
        <authorList>
            <person name="Nnadi N.E."/>
            <person name="Vos R."/>
            <person name="Hasami M.H."/>
            <person name="Devisetty U.K."/>
            <person name="Aguiy J.C."/>
        </authorList>
    </citation>
    <scope>NUCLEOTIDE SEQUENCE [LARGE SCALE GENOMIC DNA]</scope>
    <source>
        <strain evidence="3">JCA_2017</strain>
    </source>
</reference>
<dbReference type="PANTHER" id="PTHR42648">
    <property type="entry name" value="TRANSPOSASE, PUTATIVE-RELATED"/>
    <property type="match status" value="1"/>
</dbReference>
<evidence type="ECO:0000313" key="4">
    <source>
        <dbReference type="Proteomes" id="UP000257109"/>
    </source>
</evidence>
<keyword evidence="4" id="KW-1185">Reference proteome</keyword>
<dbReference type="Pfam" id="PF00665">
    <property type="entry name" value="rve"/>
    <property type="match status" value="1"/>
</dbReference>
<accession>A0A371GGJ2</accession>
<dbReference type="InterPro" id="IPR012337">
    <property type="entry name" value="RNaseH-like_sf"/>
</dbReference>
<dbReference type="STRING" id="157652.A0A371GGJ2"/>
<name>A0A371GGJ2_MUCPR</name>
<dbReference type="Gene3D" id="3.30.420.10">
    <property type="entry name" value="Ribonuclease H-like superfamily/Ribonuclease H"/>
    <property type="match status" value="1"/>
</dbReference>
<protein>
    <recommendedName>
        <fullName evidence="2">Integrase catalytic domain-containing protein</fullName>
    </recommendedName>
</protein>
<gene>
    <name evidence="3" type="ORF">CR513_28555</name>
</gene>
<feature type="non-terminal residue" evidence="3">
    <location>
        <position position="1"/>
    </location>
</feature>
<organism evidence="3 4">
    <name type="scientific">Mucuna pruriens</name>
    <name type="common">Velvet bean</name>
    <name type="synonym">Dolichos pruriens</name>
    <dbReference type="NCBI Taxonomy" id="157652"/>
    <lineage>
        <taxon>Eukaryota</taxon>
        <taxon>Viridiplantae</taxon>
        <taxon>Streptophyta</taxon>
        <taxon>Embryophyta</taxon>
        <taxon>Tracheophyta</taxon>
        <taxon>Spermatophyta</taxon>
        <taxon>Magnoliopsida</taxon>
        <taxon>eudicotyledons</taxon>
        <taxon>Gunneridae</taxon>
        <taxon>Pentapetalae</taxon>
        <taxon>rosids</taxon>
        <taxon>fabids</taxon>
        <taxon>Fabales</taxon>
        <taxon>Fabaceae</taxon>
        <taxon>Papilionoideae</taxon>
        <taxon>50 kb inversion clade</taxon>
        <taxon>NPAAA clade</taxon>
        <taxon>indigoferoid/millettioid clade</taxon>
        <taxon>Phaseoleae</taxon>
        <taxon>Mucuna</taxon>
    </lineage>
</organism>